<feature type="transmembrane region" description="Helical" evidence="1">
    <location>
        <begin position="6"/>
        <end position="32"/>
    </location>
</feature>
<feature type="transmembrane region" description="Helical" evidence="1">
    <location>
        <begin position="44"/>
        <end position="66"/>
    </location>
</feature>
<gene>
    <name evidence="2" type="ORF">IP98_00515</name>
</gene>
<keyword evidence="3" id="KW-1185">Reference proteome</keyword>
<accession>V6RZI6</accession>
<proteinExistence type="predicted"/>
<keyword evidence="1" id="KW-0812">Transmembrane</keyword>
<comment type="caution">
    <text evidence="2">The sequence shown here is derived from an EMBL/GenBank/DDBJ whole genome shotgun (WGS) entry which is preliminary data.</text>
</comment>
<sequence length="68" mass="7730">MFLELGLGITIVVFLAFLFSVFTLFGVVKVILLLFKAGPKCNGWFFNSALFLICAIAVYCFFDWFFKA</sequence>
<keyword evidence="1" id="KW-1133">Transmembrane helix</keyword>
<name>V6RZI6_9FLAO</name>
<keyword evidence="1" id="KW-0472">Membrane</keyword>
<dbReference type="AlphaFoldDB" id="V6RZI6"/>
<evidence type="ECO:0000313" key="2">
    <source>
        <dbReference type="EMBL" id="TWI14558.1"/>
    </source>
</evidence>
<evidence type="ECO:0000256" key="1">
    <source>
        <dbReference type="SAM" id="Phobius"/>
    </source>
</evidence>
<protein>
    <submittedName>
        <fullName evidence="2">Uncharacterized protein</fullName>
    </submittedName>
</protein>
<evidence type="ECO:0000313" key="3">
    <source>
        <dbReference type="Proteomes" id="UP000319848"/>
    </source>
</evidence>
<organism evidence="2 3">
    <name type="scientific">Flavobacterium cauense R2A-7</name>
    <dbReference type="NCBI Taxonomy" id="1341154"/>
    <lineage>
        <taxon>Bacteria</taxon>
        <taxon>Pseudomonadati</taxon>
        <taxon>Bacteroidota</taxon>
        <taxon>Flavobacteriia</taxon>
        <taxon>Flavobacteriales</taxon>
        <taxon>Flavobacteriaceae</taxon>
        <taxon>Flavobacterium</taxon>
    </lineage>
</organism>
<dbReference type="EMBL" id="VLKQ01000002">
    <property type="protein sequence ID" value="TWI14558.1"/>
    <property type="molecule type" value="Genomic_DNA"/>
</dbReference>
<reference evidence="2 3" key="1">
    <citation type="journal article" date="2015" name="Stand. Genomic Sci.">
        <title>Genomic Encyclopedia of Bacterial and Archaeal Type Strains, Phase III: the genomes of soil and plant-associated and newly described type strains.</title>
        <authorList>
            <person name="Whitman W.B."/>
            <person name="Woyke T."/>
            <person name="Klenk H.P."/>
            <person name="Zhou Y."/>
            <person name="Lilburn T.G."/>
            <person name="Beck B.J."/>
            <person name="De Vos P."/>
            <person name="Vandamme P."/>
            <person name="Eisen J.A."/>
            <person name="Garrity G."/>
            <person name="Hugenholtz P."/>
            <person name="Kyrpides N.C."/>
        </authorList>
    </citation>
    <scope>NUCLEOTIDE SEQUENCE [LARGE SCALE GENOMIC DNA]</scope>
    <source>
        <strain evidence="2 3">CGMCC 1.7270</strain>
    </source>
</reference>
<dbReference type="Proteomes" id="UP000319848">
    <property type="component" value="Unassembled WGS sequence"/>
</dbReference>
<dbReference type="STRING" id="1341154.FCR2A7T_17240"/>